<sequence>MTGAHPDWLGPFTLWDGGALLWFMLAFWATGWMVTHHPRAWSSTGELISAYRQLWMRRAARREVRVTDITLLATLRHGASFLASMTVFAIGGAVALLGQIDLLESVAMSVAGGLDAPRAAQQGKTLFLIAVLAYAFLKFVWSLRVFGYCAVVMGAMPGDREGDKEGEIEREAARAAALNRIAARNFNEGLRALYFALALLAWFLGPIALIVATTMTTAMLVRREFGSETRAALRFSSFRGCAAPERLDTKREHQ</sequence>
<reference evidence="2 3" key="1">
    <citation type="submission" date="2020-02" db="EMBL/GenBank/DDBJ databases">
        <title>complete genome sequence of Rhodobacteraceae bacterium.</title>
        <authorList>
            <person name="Park J."/>
            <person name="Kim Y.-S."/>
            <person name="Kim K.-H."/>
        </authorList>
    </citation>
    <scope>NUCLEOTIDE SEQUENCE [LARGE SCALE GENOMIC DNA]</scope>
    <source>
        <strain evidence="2 3">RR4-56</strain>
    </source>
</reference>
<gene>
    <name evidence="2" type="ORF">G5B40_20025</name>
</gene>
<dbReference type="PANTHER" id="PTHR31168">
    <property type="entry name" value="OS02G0292800 PROTEIN"/>
    <property type="match status" value="1"/>
</dbReference>
<feature type="transmembrane region" description="Helical" evidence="1">
    <location>
        <begin position="126"/>
        <end position="146"/>
    </location>
</feature>
<keyword evidence="1" id="KW-1133">Transmembrane helix</keyword>
<proteinExistence type="predicted"/>
<dbReference type="Proteomes" id="UP000503336">
    <property type="component" value="Chromosome"/>
</dbReference>
<dbReference type="Pfam" id="PF04654">
    <property type="entry name" value="DUF599"/>
    <property type="match status" value="1"/>
</dbReference>
<keyword evidence="1" id="KW-0812">Transmembrane</keyword>
<dbReference type="EMBL" id="CP049056">
    <property type="protein sequence ID" value="QIE57532.1"/>
    <property type="molecule type" value="Genomic_DNA"/>
</dbReference>
<evidence type="ECO:0000313" key="3">
    <source>
        <dbReference type="Proteomes" id="UP000503336"/>
    </source>
</evidence>
<feature type="transmembrane region" description="Helical" evidence="1">
    <location>
        <begin position="12"/>
        <end position="34"/>
    </location>
</feature>
<evidence type="ECO:0000256" key="1">
    <source>
        <dbReference type="SAM" id="Phobius"/>
    </source>
</evidence>
<accession>A0A7M3T6A1</accession>
<keyword evidence="3" id="KW-1185">Reference proteome</keyword>
<keyword evidence="1" id="KW-0472">Membrane</keyword>
<organism evidence="2 3">
    <name type="scientific">Pikeienuella piscinae</name>
    <dbReference type="NCBI Taxonomy" id="2748098"/>
    <lineage>
        <taxon>Bacteria</taxon>
        <taxon>Pseudomonadati</taxon>
        <taxon>Pseudomonadota</taxon>
        <taxon>Alphaproteobacteria</taxon>
        <taxon>Rhodobacterales</taxon>
        <taxon>Paracoccaceae</taxon>
        <taxon>Pikeienuella</taxon>
    </lineage>
</organism>
<protein>
    <submittedName>
        <fullName evidence="2">DUF599 family protein</fullName>
    </submittedName>
</protein>
<dbReference type="KEGG" id="hdh:G5B40_20025"/>
<name>A0A7M3T6A1_9RHOB</name>
<dbReference type="AlphaFoldDB" id="A0A7M3T6A1"/>
<evidence type="ECO:0000313" key="2">
    <source>
        <dbReference type="EMBL" id="QIE57532.1"/>
    </source>
</evidence>
<dbReference type="RefSeq" id="WP_165102631.1">
    <property type="nucleotide sequence ID" value="NZ_CP049056.1"/>
</dbReference>
<feature type="transmembrane region" description="Helical" evidence="1">
    <location>
        <begin position="193"/>
        <end position="221"/>
    </location>
</feature>
<dbReference type="PANTHER" id="PTHR31168:SF1">
    <property type="entry name" value="DUF599 FAMILY PROTEIN"/>
    <property type="match status" value="1"/>
</dbReference>
<feature type="transmembrane region" description="Helical" evidence="1">
    <location>
        <begin position="79"/>
        <end position="98"/>
    </location>
</feature>
<dbReference type="InterPro" id="IPR006747">
    <property type="entry name" value="DUF599"/>
</dbReference>